<dbReference type="Proteomes" id="UP001626550">
    <property type="component" value="Unassembled WGS sequence"/>
</dbReference>
<gene>
    <name evidence="3" type="ORF">Ciccas_001031</name>
</gene>
<evidence type="ECO:0000313" key="4">
    <source>
        <dbReference type="Proteomes" id="UP001626550"/>
    </source>
</evidence>
<comment type="caution">
    <text evidence="3">The sequence shown here is derived from an EMBL/GenBank/DDBJ whole genome shotgun (WGS) entry which is preliminary data.</text>
</comment>
<evidence type="ECO:0000313" key="3">
    <source>
        <dbReference type="EMBL" id="KAL3320295.1"/>
    </source>
</evidence>
<evidence type="ECO:0000256" key="2">
    <source>
        <dbReference type="SAM" id="Phobius"/>
    </source>
</evidence>
<dbReference type="InterPro" id="IPR031155">
    <property type="entry name" value="DUR"/>
</dbReference>
<keyword evidence="1" id="KW-0813">Transport</keyword>
<feature type="transmembrane region" description="Helical" evidence="2">
    <location>
        <begin position="24"/>
        <end position="44"/>
    </location>
</feature>
<dbReference type="EMBL" id="JBJKFK010000063">
    <property type="protein sequence ID" value="KAL3320295.1"/>
    <property type="molecule type" value="Genomic_DNA"/>
</dbReference>
<dbReference type="PANTHER" id="PTHR46154">
    <property type="match status" value="1"/>
</dbReference>
<keyword evidence="2" id="KW-1133">Transmembrane helix</keyword>
<keyword evidence="2" id="KW-0812">Transmembrane</keyword>
<sequence length="248" mass="27492">MGVLVGSGIGPICYALMWSKVQGFALITGAIVGSLAAMTSMLVYASTFPKGLNDFFINTSKVEVMLTANCLSVGLGAVLPFILTLIASIAKKKSKNSEDSDIHPWEITRGIDNPLKPWSEVLHDLELMVKQYKTLIIIAIVGSSLSICLFIFIYPGVGAGLGDFSLDGFKGWVCLFLALDFTSYLKIYFMFAYLLCILLITLIYPVAYELAKLIKNIGDNRIVPDHVQLAARFKLQTYYEEEDWYNIE</sequence>
<reference evidence="3 4" key="1">
    <citation type="submission" date="2024-11" db="EMBL/GenBank/DDBJ databases">
        <title>Adaptive evolution of stress response genes in parasites aligns with host niche diversity.</title>
        <authorList>
            <person name="Hahn C."/>
            <person name="Resl P."/>
        </authorList>
    </citation>
    <scope>NUCLEOTIDE SEQUENCE [LARGE SCALE GENOMIC DNA]</scope>
    <source>
        <strain evidence="3">EGGRZ-B1_66</strain>
        <tissue evidence="3">Body</tissue>
    </source>
</reference>
<feature type="transmembrane region" description="Helical" evidence="2">
    <location>
        <begin position="187"/>
        <end position="207"/>
    </location>
</feature>
<evidence type="ECO:0000256" key="1">
    <source>
        <dbReference type="ARBA" id="ARBA00022448"/>
    </source>
</evidence>
<feature type="transmembrane region" description="Helical" evidence="2">
    <location>
        <begin position="64"/>
        <end position="87"/>
    </location>
</feature>
<organism evidence="3 4">
    <name type="scientific">Cichlidogyrus casuarinus</name>
    <dbReference type="NCBI Taxonomy" id="1844966"/>
    <lineage>
        <taxon>Eukaryota</taxon>
        <taxon>Metazoa</taxon>
        <taxon>Spiralia</taxon>
        <taxon>Lophotrochozoa</taxon>
        <taxon>Platyhelminthes</taxon>
        <taxon>Monogenea</taxon>
        <taxon>Monopisthocotylea</taxon>
        <taxon>Dactylogyridea</taxon>
        <taxon>Ancyrocephalidae</taxon>
        <taxon>Cichlidogyrus</taxon>
    </lineage>
</organism>
<name>A0ABD2QL84_9PLAT</name>
<feature type="transmembrane region" description="Helical" evidence="2">
    <location>
        <begin position="135"/>
        <end position="157"/>
    </location>
</feature>
<proteinExistence type="predicted"/>
<accession>A0ABD2QL84</accession>
<keyword evidence="4" id="KW-1185">Reference proteome</keyword>
<dbReference type="PANTHER" id="PTHR46154:SF4">
    <property type="entry name" value="UREA ACTIVE TRANSPORTER"/>
    <property type="match status" value="1"/>
</dbReference>
<keyword evidence="2" id="KW-0472">Membrane</keyword>
<protein>
    <submittedName>
        <fullName evidence="3">Uncharacterized protein</fullName>
    </submittedName>
</protein>
<dbReference type="AlphaFoldDB" id="A0ABD2QL84"/>